<dbReference type="InterPro" id="IPR022790">
    <property type="entry name" value="GH26_dom"/>
</dbReference>
<dbReference type="SUPFAM" id="SSF49785">
    <property type="entry name" value="Galactose-binding domain-like"/>
    <property type="match status" value="1"/>
</dbReference>
<dbReference type="EMBL" id="WHOD01000027">
    <property type="protein sequence ID" value="NOU93076.1"/>
    <property type="molecule type" value="Genomic_DNA"/>
</dbReference>
<evidence type="ECO:0000313" key="9">
    <source>
        <dbReference type="Proteomes" id="UP000641588"/>
    </source>
</evidence>
<protein>
    <submittedName>
        <fullName evidence="8">Beta-mannanase</fullName>
    </submittedName>
</protein>
<gene>
    <name evidence="8" type="ORF">GC093_07485</name>
</gene>
<evidence type="ECO:0000256" key="2">
    <source>
        <dbReference type="ARBA" id="ARBA00022801"/>
    </source>
</evidence>
<feature type="domain" description="GH26" evidence="7">
    <location>
        <begin position="186"/>
        <end position="464"/>
    </location>
</feature>
<evidence type="ECO:0000256" key="3">
    <source>
        <dbReference type="ARBA" id="ARBA00023295"/>
    </source>
</evidence>
<keyword evidence="5" id="KW-0732">Signal</keyword>
<dbReference type="InterPro" id="IPR005084">
    <property type="entry name" value="CBM6"/>
</dbReference>
<evidence type="ECO:0000259" key="7">
    <source>
        <dbReference type="PROSITE" id="PS51764"/>
    </source>
</evidence>
<dbReference type="AlphaFoldDB" id="A0A972GYU4"/>
<dbReference type="GO" id="GO:0016985">
    <property type="term" value="F:mannan endo-1,4-beta-mannosidase activity"/>
    <property type="evidence" value="ECO:0007669"/>
    <property type="project" value="InterPro"/>
</dbReference>
<dbReference type="GO" id="GO:0030246">
    <property type="term" value="F:carbohydrate binding"/>
    <property type="evidence" value="ECO:0007669"/>
    <property type="project" value="InterPro"/>
</dbReference>
<evidence type="ECO:0000259" key="6">
    <source>
        <dbReference type="PROSITE" id="PS51175"/>
    </source>
</evidence>
<feature type="active site" description="Nucleophile" evidence="4">
    <location>
        <position position="412"/>
    </location>
</feature>
<dbReference type="PANTHER" id="PTHR40079:SF4">
    <property type="entry name" value="GH26 DOMAIN-CONTAINING PROTEIN-RELATED"/>
    <property type="match status" value="1"/>
</dbReference>
<reference evidence="8" key="1">
    <citation type="submission" date="2019-10" db="EMBL/GenBank/DDBJ databases">
        <title>Description of Paenibacillus glebae sp. nov.</title>
        <authorList>
            <person name="Carlier A."/>
            <person name="Qi S."/>
        </authorList>
    </citation>
    <scope>NUCLEOTIDE SEQUENCE</scope>
    <source>
        <strain evidence="8">LMG 31456</strain>
    </source>
</reference>
<dbReference type="Gene3D" id="3.20.20.80">
    <property type="entry name" value="Glycosidases"/>
    <property type="match status" value="1"/>
</dbReference>
<keyword evidence="2 4" id="KW-0378">Hydrolase</keyword>
<evidence type="ECO:0000256" key="4">
    <source>
        <dbReference type="PROSITE-ProRule" id="PRU01100"/>
    </source>
</evidence>
<feature type="domain" description="CBM6" evidence="6">
    <location>
        <begin position="44"/>
        <end position="164"/>
    </location>
</feature>
<dbReference type="PANTHER" id="PTHR40079">
    <property type="entry name" value="MANNAN ENDO-1,4-BETA-MANNOSIDASE E-RELATED"/>
    <property type="match status" value="1"/>
</dbReference>
<feature type="chain" id="PRO_5037766530" evidence="5">
    <location>
        <begin position="33"/>
        <end position="480"/>
    </location>
</feature>
<evidence type="ECO:0000256" key="5">
    <source>
        <dbReference type="SAM" id="SignalP"/>
    </source>
</evidence>
<dbReference type="Gene3D" id="2.60.120.260">
    <property type="entry name" value="Galactose-binding domain-like"/>
    <property type="match status" value="1"/>
</dbReference>
<evidence type="ECO:0000313" key="8">
    <source>
        <dbReference type="EMBL" id="NOU93076.1"/>
    </source>
</evidence>
<dbReference type="PRINTS" id="PR00739">
    <property type="entry name" value="GLHYDRLASE26"/>
</dbReference>
<dbReference type="GO" id="GO:0006080">
    <property type="term" value="P:substituted mannan metabolic process"/>
    <property type="evidence" value="ECO:0007669"/>
    <property type="project" value="InterPro"/>
</dbReference>
<dbReference type="Proteomes" id="UP000641588">
    <property type="component" value="Unassembled WGS sequence"/>
</dbReference>
<comment type="similarity">
    <text evidence="1 4">Belongs to the glycosyl hydrolase 26 family.</text>
</comment>
<proteinExistence type="inferred from homology"/>
<name>A0A972GYU4_9BACL</name>
<feature type="active site" description="Proton donor" evidence="4">
    <location>
        <position position="316"/>
    </location>
</feature>
<evidence type="ECO:0000256" key="1">
    <source>
        <dbReference type="ARBA" id="ARBA00007754"/>
    </source>
</evidence>
<dbReference type="Pfam" id="PF02156">
    <property type="entry name" value="Glyco_hydro_26"/>
    <property type="match status" value="1"/>
</dbReference>
<dbReference type="Pfam" id="PF16990">
    <property type="entry name" value="CBM_35"/>
    <property type="match status" value="1"/>
</dbReference>
<dbReference type="PROSITE" id="PS51764">
    <property type="entry name" value="GH26"/>
    <property type="match status" value="1"/>
</dbReference>
<dbReference type="InterPro" id="IPR017853">
    <property type="entry name" value="GH"/>
</dbReference>
<organism evidence="8 9">
    <name type="scientific">Paenibacillus foliorum</name>
    <dbReference type="NCBI Taxonomy" id="2654974"/>
    <lineage>
        <taxon>Bacteria</taxon>
        <taxon>Bacillati</taxon>
        <taxon>Bacillota</taxon>
        <taxon>Bacilli</taxon>
        <taxon>Bacillales</taxon>
        <taxon>Paenibacillaceae</taxon>
        <taxon>Paenibacillus</taxon>
    </lineage>
</organism>
<dbReference type="InterPro" id="IPR000805">
    <property type="entry name" value="Glyco_hydro_26"/>
</dbReference>
<dbReference type="CDD" id="cd04086">
    <property type="entry name" value="CBM35_mannanase-like"/>
    <property type="match status" value="1"/>
</dbReference>
<dbReference type="SUPFAM" id="SSF51445">
    <property type="entry name" value="(Trans)glycosidases"/>
    <property type="match status" value="1"/>
</dbReference>
<keyword evidence="3 4" id="KW-0326">Glycosidase</keyword>
<feature type="signal peptide" evidence="5">
    <location>
        <begin position="1"/>
        <end position="32"/>
    </location>
</feature>
<dbReference type="InterPro" id="IPR008979">
    <property type="entry name" value="Galactose-bd-like_sf"/>
</dbReference>
<keyword evidence="9" id="KW-1185">Reference proteome</keyword>
<sequence length="480" mass="53843">MVAKKSWSGRKGRLLHAAALAVSVLMLGFTEASPTKGKQVGEAIIYEAEDAFLSGTYFTNVKVTNGYSGTGYVSGFDEAGDSVVFNIRADETGCYPLTISYSSPFGNKTNKLFLNEQLAGEKEFPQTDRFTELNFGCLVLQTGFNRVELRKDWGYIDVDYIKVGKLEIRQEAAHVKPQLATRYPSKEAQGLMNYLTEQYGKAVIAGQQTNSREELDYILSASGKLPAMIGIEVTRLDELALEWAERGGLLTSEWHWMAPAGGYHYLSDSTTFDIAQAIIPGTVEHELVLEDIDRIAASLGKLKDAGIPVLWRPLHEAEGKWFWWGEQGPGPAKILYRLLFDRLVNYHGLDNLIWVWTSIDAANSGDWYPGDDYVDIVGIDKYAQAGNYGTLMIHYDNSVKLVNGSKLVALTENGPIPDPQQLQNLRVGWSYFTTWHLNHIMDGNENSVDHIQYAYNHPYVITLDKLPSEKIYYKDRLTLH</sequence>
<dbReference type="PROSITE" id="PS51175">
    <property type="entry name" value="CBM6"/>
    <property type="match status" value="1"/>
</dbReference>
<comment type="caution">
    <text evidence="8">The sequence shown here is derived from an EMBL/GenBank/DDBJ whole genome shotgun (WGS) entry which is preliminary data.</text>
</comment>
<accession>A0A972GYU4</accession>